<keyword evidence="1" id="KW-1133">Transmembrane helix</keyword>
<dbReference type="EMBL" id="CP017831">
    <property type="protein sequence ID" value="AOZ95984.1"/>
    <property type="molecule type" value="Genomic_DNA"/>
</dbReference>
<dbReference type="RefSeq" id="WP_071175706.1">
    <property type="nucleotide sequence ID" value="NZ_CP017831.1"/>
</dbReference>
<dbReference type="PANTHER" id="PTHR37305:SF1">
    <property type="entry name" value="MEMBRANE PROTEIN"/>
    <property type="match status" value="1"/>
</dbReference>
<accession>A0A1D9P0V5</accession>
<dbReference type="PANTHER" id="PTHR37305">
    <property type="entry name" value="INTEGRAL MEMBRANE PROTEIN-RELATED"/>
    <property type="match status" value="1"/>
</dbReference>
<dbReference type="GO" id="GO:0005886">
    <property type="term" value="C:plasma membrane"/>
    <property type="evidence" value="ECO:0007669"/>
    <property type="project" value="UniProtKB-SubCell"/>
</dbReference>
<name>A0A1D9P0V5_9FIRM</name>
<keyword evidence="1" id="KW-0472">Membrane</keyword>
<keyword evidence="3" id="KW-1185">Reference proteome</keyword>
<evidence type="ECO:0000313" key="3">
    <source>
        <dbReference type="Proteomes" id="UP000179284"/>
    </source>
</evidence>
<feature type="transmembrane region" description="Helical" evidence="1">
    <location>
        <begin position="161"/>
        <end position="181"/>
    </location>
</feature>
<evidence type="ECO:0000256" key="1">
    <source>
        <dbReference type="SAM" id="Phobius"/>
    </source>
</evidence>
<dbReference type="AlphaFoldDB" id="A0A1D9P0V5"/>
<reference evidence="3" key="1">
    <citation type="submission" date="2016-10" db="EMBL/GenBank/DDBJ databases">
        <title>The complete genome sequence of the rumen bacterium Butyrivibrio hungatei MB2003.</title>
        <authorList>
            <person name="Palevich N."/>
            <person name="Kelly W.J."/>
            <person name="Leahy S.C."/>
            <person name="Altermann E."/>
            <person name="Rakonjac J."/>
            <person name="Attwood G.T."/>
        </authorList>
    </citation>
    <scope>NUCLEOTIDE SEQUENCE [LARGE SCALE GENOMIC DNA]</scope>
    <source>
        <strain evidence="3">MB2003</strain>
    </source>
</reference>
<feature type="transmembrane region" description="Helical" evidence="1">
    <location>
        <begin position="118"/>
        <end position="141"/>
    </location>
</feature>
<gene>
    <name evidence="2" type="ORF">bhn_I0950</name>
</gene>
<dbReference type="PROSITE" id="PS51257">
    <property type="entry name" value="PROKAR_LIPOPROTEIN"/>
    <property type="match status" value="1"/>
</dbReference>
<feature type="transmembrane region" description="Helical" evidence="1">
    <location>
        <begin position="16"/>
        <end position="34"/>
    </location>
</feature>
<dbReference type="GO" id="GO:0140359">
    <property type="term" value="F:ABC-type transporter activity"/>
    <property type="evidence" value="ECO:0007669"/>
    <property type="project" value="InterPro"/>
</dbReference>
<dbReference type="OrthoDB" id="9800309at2"/>
<feature type="transmembrane region" description="Helical" evidence="1">
    <location>
        <begin position="188"/>
        <end position="207"/>
    </location>
</feature>
<keyword evidence="1" id="KW-0812">Transmembrane</keyword>
<protein>
    <submittedName>
        <fullName evidence="2">ABC transporter permease protein</fullName>
    </submittedName>
</protein>
<dbReference type="Pfam" id="PF12679">
    <property type="entry name" value="ABC2_membrane_2"/>
    <property type="match status" value="1"/>
</dbReference>
<dbReference type="KEGG" id="bhu:bhn_I0950"/>
<evidence type="ECO:0000313" key="2">
    <source>
        <dbReference type="EMBL" id="AOZ95984.1"/>
    </source>
</evidence>
<organism evidence="2 3">
    <name type="scientific">Butyrivibrio hungatei</name>
    <dbReference type="NCBI Taxonomy" id="185008"/>
    <lineage>
        <taxon>Bacteria</taxon>
        <taxon>Bacillati</taxon>
        <taxon>Bacillota</taxon>
        <taxon>Clostridia</taxon>
        <taxon>Lachnospirales</taxon>
        <taxon>Lachnospiraceae</taxon>
        <taxon>Butyrivibrio</taxon>
    </lineage>
</organism>
<dbReference type="Proteomes" id="UP000179284">
    <property type="component" value="Chromosome I"/>
</dbReference>
<proteinExistence type="predicted"/>
<sequence length="263" mass="28442">MRSVLKRELLLNIKSLLIWCISVGLMGFACILLYQSMEGEMKDMADAFSNMGAFSEAFGMSTLSIATLKGYFATEVGAVHGLGSAMFAAITAIGIISKEEDAHTGEFTFSLPLSRSKIIAAKGICVAIMLIVFTAVCTAFYCMAFKILGEEMPMDQFMKFMGMQLLMNMEIAGICFGISSLTGKNRMGLGLGIALLFYAYDVMGRVIPNLKDYLFIGPYSYSNASEIFTGVATEGKAIALAAAFLIGGVVFAFLRFNKRDLAS</sequence>
<feature type="transmembrane region" description="Helical" evidence="1">
    <location>
        <begin position="227"/>
        <end position="254"/>
    </location>
</feature>